<keyword evidence="9" id="KW-0456">Lyase</keyword>
<dbReference type="HOGENOM" id="CLU_028142_4_1_0"/>
<dbReference type="STRING" id="479434.Sthe_0784"/>
<dbReference type="EC" id="4.2.3.1" evidence="4 11"/>
<reference evidence="14 15" key="2">
    <citation type="journal article" date="2010" name="Stand. Genomic Sci.">
        <title>Complete genome sequence of Desulfohalobium retbaense type strain (HR(100)).</title>
        <authorList>
            <person name="Spring S."/>
            <person name="Nolan M."/>
            <person name="Lapidus A."/>
            <person name="Glavina Del Rio T."/>
            <person name="Copeland A."/>
            <person name="Tice H."/>
            <person name="Cheng J.F."/>
            <person name="Lucas S."/>
            <person name="Land M."/>
            <person name="Chen F."/>
            <person name="Bruce D."/>
            <person name="Goodwin L."/>
            <person name="Pitluck S."/>
            <person name="Ivanova N."/>
            <person name="Mavromatis K."/>
            <person name="Mikhailova N."/>
            <person name="Pati A."/>
            <person name="Chen A."/>
            <person name="Palaniappan K."/>
            <person name="Hauser L."/>
            <person name="Chang Y.J."/>
            <person name="Jeffries C.D."/>
            <person name="Munk C."/>
            <person name="Kiss H."/>
            <person name="Chain P."/>
            <person name="Han C."/>
            <person name="Brettin T."/>
            <person name="Detter J.C."/>
            <person name="Schuler E."/>
            <person name="Goker M."/>
            <person name="Rohde M."/>
            <person name="Bristow J."/>
            <person name="Eisen J.A."/>
            <person name="Markowitz V."/>
            <person name="Hugenholtz P."/>
            <person name="Kyrpides N.C."/>
            <person name="Klenk H.P."/>
        </authorList>
    </citation>
    <scope>NUCLEOTIDE SEQUENCE [LARGE SCALE GENOMIC DNA]</scope>
    <source>
        <strain evidence="15">ATCC 49802 / DSM 20745 / S 6022</strain>
    </source>
</reference>
<dbReference type="OrthoDB" id="9778118at2"/>
<dbReference type="GO" id="GO:0009097">
    <property type="term" value="P:isoleucine biosynthetic process"/>
    <property type="evidence" value="ECO:0007669"/>
    <property type="project" value="TreeGrafter"/>
</dbReference>
<dbReference type="Proteomes" id="UP000002027">
    <property type="component" value="Chromosome 1"/>
</dbReference>
<evidence type="ECO:0000313" key="14">
    <source>
        <dbReference type="EMBL" id="ACZ38221.1"/>
    </source>
</evidence>
<accession>D1C1V4</accession>
<dbReference type="GO" id="GO:0004795">
    <property type="term" value="F:threonine synthase activity"/>
    <property type="evidence" value="ECO:0007669"/>
    <property type="project" value="UniProtKB-UniRule"/>
</dbReference>
<gene>
    <name evidence="14" type="ordered locus">Sthe_0784</name>
</gene>
<dbReference type="NCBIfam" id="NF006050">
    <property type="entry name" value="PRK08197.1"/>
    <property type="match status" value="1"/>
</dbReference>
<comment type="pathway">
    <text evidence="2">Amino-acid biosynthesis; L-threonine biosynthesis; L-threonine from L-aspartate: step 5/5.</text>
</comment>
<keyword evidence="7" id="KW-0791">Threonine biosynthesis</keyword>
<dbReference type="GO" id="GO:0030170">
    <property type="term" value="F:pyridoxal phosphate binding"/>
    <property type="evidence" value="ECO:0007669"/>
    <property type="project" value="InterPro"/>
</dbReference>
<evidence type="ECO:0000256" key="11">
    <source>
        <dbReference type="NCBIfam" id="TIGR00260"/>
    </source>
</evidence>
<evidence type="ECO:0000313" key="15">
    <source>
        <dbReference type="Proteomes" id="UP000002027"/>
    </source>
</evidence>
<comment type="similarity">
    <text evidence="3">Belongs to the threonine synthase family.</text>
</comment>
<dbReference type="InterPro" id="IPR001926">
    <property type="entry name" value="TrpB-like_PALP"/>
</dbReference>
<evidence type="ECO:0000259" key="13">
    <source>
        <dbReference type="Pfam" id="PF00291"/>
    </source>
</evidence>
<dbReference type="GO" id="GO:0004794">
    <property type="term" value="F:threonine deaminase activity"/>
    <property type="evidence" value="ECO:0007669"/>
    <property type="project" value="TreeGrafter"/>
</dbReference>
<comment type="cofactor">
    <cofactor evidence="1 12">
        <name>pyridoxal 5'-phosphate</name>
        <dbReference type="ChEBI" id="CHEBI:597326"/>
    </cofactor>
</comment>
<dbReference type="PROSITE" id="PS00165">
    <property type="entry name" value="DEHYDRATASE_SER_THR"/>
    <property type="match status" value="1"/>
</dbReference>
<dbReference type="NCBIfam" id="TIGR00260">
    <property type="entry name" value="thrC"/>
    <property type="match status" value="1"/>
</dbReference>
<dbReference type="InterPro" id="IPR050147">
    <property type="entry name" value="Ser/Thr_Dehydratase"/>
</dbReference>
<comment type="catalytic activity">
    <reaction evidence="10">
        <text>O-phospho-L-homoserine + H2O = L-threonine + phosphate</text>
        <dbReference type="Rhea" id="RHEA:10840"/>
        <dbReference type="ChEBI" id="CHEBI:15377"/>
        <dbReference type="ChEBI" id="CHEBI:43474"/>
        <dbReference type="ChEBI" id="CHEBI:57590"/>
        <dbReference type="ChEBI" id="CHEBI:57926"/>
        <dbReference type="EC" id="4.2.3.1"/>
    </reaction>
</comment>
<dbReference type="InterPro" id="IPR000634">
    <property type="entry name" value="Ser/Thr_deHydtase_PyrdxlP-BS"/>
</dbReference>
<sequence length="415" mass="44161">MRSHLTHLECTACGETYPADRLMTTCPACGKVLFARYDLEAAAKTLTRESLASRPWNLWRYAEIMPVQDARYALTLGEGGTPLLPASRLGKALGYNRLLVKDDGQNPTGSFKARGLCAAVSRAKELGASAVAIPSAGNAAAAMSAYAARAGLDAYVFMPADTPEPMKAECRAYGARVFLVIGLINDCGRVVRAGAEARGWFDVSTLKEPYRAEGKKTMGLELAEQLGWRLPDAIVYPTGGGTGIVGMWKAFDELEQLGLIGSERPRMIVVQSEGCAPIVRAFEQGERHAQLWEGAATVAPGIRVPVAIGDYLILDAVRQSGGTAITVSDEELLEGMRLAATHEGLFVSPEAGAVVAAARLLRERGVLGQDDEVVLFATGAGLKHTDLVTGEYPVLNPDDPDLLAAIDRAYGEPTA</sequence>
<keyword evidence="6" id="KW-0028">Amino-acid biosynthesis</keyword>
<dbReference type="KEGG" id="sti:Sthe_0784"/>
<reference evidence="15" key="1">
    <citation type="submission" date="2009-11" db="EMBL/GenBank/DDBJ databases">
        <title>The complete chromosome 1 of Sphaerobacter thermophilus DSM 20745.</title>
        <authorList>
            <person name="Lucas S."/>
            <person name="Copeland A."/>
            <person name="Lapidus A."/>
            <person name="Glavina del Rio T."/>
            <person name="Dalin E."/>
            <person name="Tice H."/>
            <person name="Bruce D."/>
            <person name="Goodwin L."/>
            <person name="Pitluck S."/>
            <person name="Kyrpides N."/>
            <person name="Mavromatis K."/>
            <person name="Ivanova N."/>
            <person name="Mikhailova N."/>
            <person name="LaButti K.M."/>
            <person name="Clum A."/>
            <person name="Sun H.I."/>
            <person name="Brettin T."/>
            <person name="Detter J.C."/>
            <person name="Han C."/>
            <person name="Larimer F."/>
            <person name="Land M."/>
            <person name="Hauser L."/>
            <person name="Markowitz V."/>
            <person name="Cheng J.F."/>
            <person name="Hugenholtz P."/>
            <person name="Woyke T."/>
            <person name="Wu D."/>
            <person name="Steenblock K."/>
            <person name="Schneider S."/>
            <person name="Pukall R."/>
            <person name="Goeker M."/>
            <person name="Klenk H.P."/>
            <person name="Eisen J.A."/>
        </authorList>
    </citation>
    <scope>NUCLEOTIDE SEQUENCE [LARGE SCALE GENOMIC DNA]</scope>
    <source>
        <strain evidence="15">ATCC 49802 / DSM 20745 / S 6022</strain>
    </source>
</reference>
<dbReference type="EMBL" id="CP001823">
    <property type="protein sequence ID" value="ACZ38221.1"/>
    <property type="molecule type" value="Genomic_DNA"/>
</dbReference>
<dbReference type="CDD" id="cd01563">
    <property type="entry name" value="Thr-synth_1"/>
    <property type="match status" value="1"/>
</dbReference>
<evidence type="ECO:0000256" key="5">
    <source>
        <dbReference type="ARBA" id="ARBA00018679"/>
    </source>
</evidence>
<feature type="domain" description="Tryptophan synthase beta chain-like PALP" evidence="13">
    <location>
        <begin position="75"/>
        <end position="379"/>
    </location>
</feature>
<evidence type="ECO:0000256" key="3">
    <source>
        <dbReference type="ARBA" id="ARBA00005517"/>
    </source>
</evidence>
<evidence type="ECO:0000256" key="7">
    <source>
        <dbReference type="ARBA" id="ARBA00022697"/>
    </source>
</evidence>
<organism evidence="14 15">
    <name type="scientific">Sphaerobacter thermophilus (strain ATCC 49802 / DSM 20745 / KCCM 41009 / NCIMB 13125 / S 6022)</name>
    <dbReference type="NCBI Taxonomy" id="479434"/>
    <lineage>
        <taxon>Bacteria</taxon>
        <taxon>Pseudomonadati</taxon>
        <taxon>Thermomicrobiota</taxon>
        <taxon>Thermomicrobia</taxon>
        <taxon>Sphaerobacterales</taxon>
        <taxon>Sphaerobacterineae</taxon>
        <taxon>Sphaerobacteraceae</taxon>
        <taxon>Sphaerobacter</taxon>
    </lineage>
</organism>
<evidence type="ECO:0000256" key="1">
    <source>
        <dbReference type="ARBA" id="ARBA00001933"/>
    </source>
</evidence>
<dbReference type="PANTHER" id="PTHR48078">
    <property type="entry name" value="THREONINE DEHYDRATASE, MITOCHONDRIAL-RELATED"/>
    <property type="match status" value="1"/>
</dbReference>
<dbReference type="GO" id="GO:0006567">
    <property type="term" value="P:L-threonine catabolic process"/>
    <property type="evidence" value="ECO:0007669"/>
    <property type="project" value="TreeGrafter"/>
</dbReference>
<dbReference type="InParanoid" id="D1C1V4"/>
<dbReference type="InterPro" id="IPR036052">
    <property type="entry name" value="TrpB-like_PALP_sf"/>
</dbReference>
<dbReference type="eggNOG" id="COG0498">
    <property type="taxonomic scope" value="Bacteria"/>
</dbReference>
<dbReference type="GO" id="GO:0009088">
    <property type="term" value="P:threonine biosynthetic process"/>
    <property type="evidence" value="ECO:0007669"/>
    <property type="project" value="UniProtKB-UniRule"/>
</dbReference>
<evidence type="ECO:0000256" key="12">
    <source>
        <dbReference type="PIRSR" id="PIRSR604450-51"/>
    </source>
</evidence>
<dbReference type="PANTHER" id="PTHR48078:SF6">
    <property type="entry name" value="L-THREONINE DEHYDRATASE CATABOLIC TDCB"/>
    <property type="match status" value="1"/>
</dbReference>
<dbReference type="GO" id="GO:0003941">
    <property type="term" value="F:L-serine ammonia-lyase activity"/>
    <property type="evidence" value="ECO:0007669"/>
    <property type="project" value="TreeGrafter"/>
</dbReference>
<dbReference type="Pfam" id="PF00291">
    <property type="entry name" value="PALP"/>
    <property type="match status" value="1"/>
</dbReference>
<evidence type="ECO:0000256" key="6">
    <source>
        <dbReference type="ARBA" id="ARBA00022605"/>
    </source>
</evidence>
<dbReference type="SUPFAM" id="SSF53686">
    <property type="entry name" value="Tryptophan synthase beta subunit-like PLP-dependent enzymes"/>
    <property type="match status" value="1"/>
</dbReference>
<dbReference type="UniPathway" id="UPA00050">
    <property type="reaction ID" value="UER00065"/>
</dbReference>
<dbReference type="InterPro" id="IPR004450">
    <property type="entry name" value="Thr_synthase-like"/>
</dbReference>
<dbReference type="GO" id="GO:0006565">
    <property type="term" value="P:L-serine catabolic process"/>
    <property type="evidence" value="ECO:0007669"/>
    <property type="project" value="TreeGrafter"/>
</dbReference>
<evidence type="ECO:0000256" key="8">
    <source>
        <dbReference type="ARBA" id="ARBA00022898"/>
    </source>
</evidence>
<name>D1C1V4_SPHTD</name>
<dbReference type="Gene3D" id="3.40.50.1100">
    <property type="match status" value="2"/>
</dbReference>
<evidence type="ECO:0000256" key="4">
    <source>
        <dbReference type="ARBA" id="ARBA00013028"/>
    </source>
</evidence>
<feature type="modified residue" description="N6-(pyridoxal phosphate)lysine" evidence="12">
    <location>
        <position position="112"/>
    </location>
</feature>
<dbReference type="RefSeq" id="WP_012871268.1">
    <property type="nucleotide sequence ID" value="NC_013523.1"/>
</dbReference>
<protein>
    <recommendedName>
        <fullName evidence="5 11">Threonine synthase</fullName>
        <ecNumber evidence="4 11">4.2.3.1</ecNumber>
    </recommendedName>
</protein>
<evidence type="ECO:0000256" key="10">
    <source>
        <dbReference type="ARBA" id="ARBA00049144"/>
    </source>
</evidence>
<proteinExistence type="inferred from homology"/>
<dbReference type="AlphaFoldDB" id="D1C1V4"/>
<keyword evidence="8 12" id="KW-0663">Pyridoxal phosphate</keyword>
<keyword evidence="15" id="KW-1185">Reference proteome</keyword>
<evidence type="ECO:0000256" key="2">
    <source>
        <dbReference type="ARBA" id="ARBA00004979"/>
    </source>
</evidence>
<evidence type="ECO:0000256" key="9">
    <source>
        <dbReference type="ARBA" id="ARBA00023239"/>
    </source>
</evidence>